<proteinExistence type="predicted"/>
<evidence type="ECO:0000313" key="2">
    <source>
        <dbReference type="Proteomes" id="UP000243459"/>
    </source>
</evidence>
<dbReference type="EMBL" id="KV864007">
    <property type="protein sequence ID" value="ONK54889.1"/>
    <property type="molecule type" value="Genomic_DNA"/>
</dbReference>
<dbReference type="Gramene" id="ONK54889">
    <property type="protein sequence ID" value="ONK54889"/>
    <property type="gene ID" value="A4U43_UnF10010"/>
</dbReference>
<accession>A0A1R3L5J3</accession>
<dbReference type="Proteomes" id="UP000243459">
    <property type="component" value="Unassembled WGS sequence"/>
</dbReference>
<organism evidence="1 2">
    <name type="scientific">Asparagus officinalis</name>
    <name type="common">Garden asparagus</name>
    <dbReference type="NCBI Taxonomy" id="4686"/>
    <lineage>
        <taxon>Eukaryota</taxon>
        <taxon>Viridiplantae</taxon>
        <taxon>Streptophyta</taxon>
        <taxon>Embryophyta</taxon>
        <taxon>Tracheophyta</taxon>
        <taxon>Spermatophyta</taxon>
        <taxon>Magnoliopsida</taxon>
        <taxon>Liliopsida</taxon>
        <taxon>Asparagales</taxon>
        <taxon>Asparagaceae</taxon>
        <taxon>Asparagoideae</taxon>
        <taxon>Asparagus</taxon>
    </lineage>
</organism>
<keyword evidence="2" id="KW-1185">Reference proteome</keyword>
<protein>
    <submittedName>
        <fullName evidence="1">Uncharacterized protein</fullName>
    </submittedName>
</protein>
<reference evidence="2" key="1">
    <citation type="journal article" date="2017" name="Nat. Commun.">
        <title>The asparagus genome sheds light on the origin and evolution of a young Y chromosome.</title>
        <authorList>
            <person name="Harkess A."/>
            <person name="Zhou J."/>
            <person name="Xu C."/>
            <person name="Bowers J.E."/>
            <person name="Van der Hulst R."/>
            <person name="Ayyampalayam S."/>
            <person name="Mercati F."/>
            <person name="Riccardi P."/>
            <person name="McKain M.R."/>
            <person name="Kakrana A."/>
            <person name="Tang H."/>
            <person name="Ray J."/>
            <person name="Groenendijk J."/>
            <person name="Arikit S."/>
            <person name="Mathioni S.M."/>
            <person name="Nakano M."/>
            <person name="Shan H."/>
            <person name="Telgmann-Rauber A."/>
            <person name="Kanno A."/>
            <person name="Yue Z."/>
            <person name="Chen H."/>
            <person name="Li W."/>
            <person name="Chen Y."/>
            <person name="Xu X."/>
            <person name="Zhang Y."/>
            <person name="Luo S."/>
            <person name="Chen H."/>
            <person name="Gao J."/>
            <person name="Mao Z."/>
            <person name="Pires J.C."/>
            <person name="Luo M."/>
            <person name="Kudrna D."/>
            <person name="Wing R.A."/>
            <person name="Meyers B.C."/>
            <person name="Yi K."/>
            <person name="Kong H."/>
            <person name="Lavrijsen P."/>
            <person name="Sunseri F."/>
            <person name="Falavigna A."/>
            <person name="Ye Y."/>
            <person name="Leebens-Mack J.H."/>
            <person name="Chen G."/>
        </authorList>
    </citation>
    <scope>NUCLEOTIDE SEQUENCE [LARGE SCALE GENOMIC DNA]</scope>
    <source>
        <strain evidence="2">cv. DH0086</strain>
    </source>
</reference>
<gene>
    <name evidence="1" type="ORF">A4U43_UnF10010</name>
</gene>
<name>A0A1R3L5J3_ASPOF</name>
<evidence type="ECO:0000313" key="1">
    <source>
        <dbReference type="EMBL" id="ONK54889.1"/>
    </source>
</evidence>
<dbReference type="AlphaFoldDB" id="A0A1R3L5J3"/>
<sequence>MTLDLMAKCKAAVMYLYHQIGRIQGERLCMVDYDSDDYDVSEAGGSSHISGSRRLLVRRDRRGQSTSKGSLTTHLAAINGGSKEIPVMRLRLLKPKHSLG</sequence>